<evidence type="ECO:0000313" key="2">
    <source>
        <dbReference type="EMBL" id="KAK9033356.1"/>
    </source>
</evidence>
<protein>
    <submittedName>
        <fullName evidence="2">Uncharacterized protein</fullName>
    </submittedName>
</protein>
<reference evidence="2 3" key="1">
    <citation type="journal article" date="2024" name="G3 (Bethesda)">
        <title>Genome assembly of Hibiscus sabdariffa L. provides insights into metabolisms of medicinal natural products.</title>
        <authorList>
            <person name="Kim T."/>
        </authorList>
    </citation>
    <scope>NUCLEOTIDE SEQUENCE [LARGE SCALE GENOMIC DNA]</scope>
    <source>
        <strain evidence="2">TK-2024</strain>
        <tissue evidence="2">Old leaves</tissue>
    </source>
</reference>
<feature type="region of interest" description="Disordered" evidence="1">
    <location>
        <begin position="120"/>
        <end position="147"/>
    </location>
</feature>
<organism evidence="2 3">
    <name type="scientific">Hibiscus sabdariffa</name>
    <name type="common">roselle</name>
    <dbReference type="NCBI Taxonomy" id="183260"/>
    <lineage>
        <taxon>Eukaryota</taxon>
        <taxon>Viridiplantae</taxon>
        <taxon>Streptophyta</taxon>
        <taxon>Embryophyta</taxon>
        <taxon>Tracheophyta</taxon>
        <taxon>Spermatophyta</taxon>
        <taxon>Magnoliopsida</taxon>
        <taxon>eudicotyledons</taxon>
        <taxon>Gunneridae</taxon>
        <taxon>Pentapetalae</taxon>
        <taxon>rosids</taxon>
        <taxon>malvids</taxon>
        <taxon>Malvales</taxon>
        <taxon>Malvaceae</taxon>
        <taxon>Malvoideae</taxon>
        <taxon>Hibiscus</taxon>
    </lineage>
</organism>
<keyword evidence="3" id="KW-1185">Reference proteome</keyword>
<gene>
    <name evidence="2" type="ORF">V6N11_018389</name>
</gene>
<sequence length="147" mass="16258">MPSWIGRTEMKLQNHDPTLKSLETQVGQISQILRSRPIGGFPSDTEVAKGATHEQCKAITIRSGKILETKNEGVRFRGLTIRSRSFANQVDREFVKSIQRSICCLSRNSMCFDVLTEQDDKGDVSNRDNGSCPGINHGGDSDFGRAS</sequence>
<dbReference type="Proteomes" id="UP001396334">
    <property type="component" value="Unassembled WGS sequence"/>
</dbReference>
<evidence type="ECO:0000256" key="1">
    <source>
        <dbReference type="SAM" id="MobiDB-lite"/>
    </source>
</evidence>
<accession>A0ABR2T783</accession>
<proteinExistence type="predicted"/>
<dbReference type="EMBL" id="JBBPBN010000008">
    <property type="protein sequence ID" value="KAK9033356.1"/>
    <property type="molecule type" value="Genomic_DNA"/>
</dbReference>
<evidence type="ECO:0000313" key="3">
    <source>
        <dbReference type="Proteomes" id="UP001396334"/>
    </source>
</evidence>
<name>A0ABR2T783_9ROSI</name>
<comment type="caution">
    <text evidence="2">The sequence shown here is derived from an EMBL/GenBank/DDBJ whole genome shotgun (WGS) entry which is preliminary data.</text>
</comment>